<organism evidence="3 4">
    <name type="scientific">Spirochaeta africana (strain ATCC 700263 / DSM 8902 / Z-7692)</name>
    <dbReference type="NCBI Taxonomy" id="889378"/>
    <lineage>
        <taxon>Bacteria</taxon>
        <taxon>Pseudomonadati</taxon>
        <taxon>Spirochaetota</taxon>
        <taxon>Spirochaetia</taxon>
        <taxon>Spirochaetales</taxon>
        <taxon>Spirochaetaceae</taxon>
        <taxon>Spirochaeta</taxon>
    </lineage>
</organism>
<dbReference type="HOGENOM" id="CLU_025996_0_0_12"/>
<dbReference type="EMBL" id="CP003282">
    <property type="protein sequence ID" value="AFG36147.1"/>
    <property type="molecule type" value="Genomic_DNA"/>
</dbReference>
<dbReference type="Gene3D" id="3.90.550.10">
    <property type="entry name" value="Spore Coat Polysaccharide Biosynthesis Protein SpsA, Chain A"/>
    <property type="match status" value="1"/>
</dbReference>
<dbReference type="Proteomes" id="UP000007383">
    <property type="component" value="Chromosome"/>
</dbReference>
<dbReference type="OrthoDB" id="305760at2"/>
<dbReference type="Pfam" id="PF00535">
    <property type="entry name" value="Glycos_transf_2"/>
    <property type="match status" value="1"/>
</dbReference>
<evidence type="ECO:0000259" key="2">
    <source>
        <dbReference type="Pfam" id="PF00535"/>
    </source>
</evidence>
<gene>
    <name evidence="3" type="ordered locus">Spiaf_0038</name>
</gene>
<keyword evidence="1" id="KW-1133">Transmembrane helix</keyword>
<dbReference type="CDD" id="cd00761">
    <property type="entry name" value="Glyco_tranf_GTA_type"/>
    <property type="match status" value="1"/>
</dbReference>
<dbReference type="SUPFAM" id="SSF53448">
    <property type="entry name" value="Nucleotide-diphospho-sugar transferases"/>
    <property type="match status" value="1"/>
</dbReference>
<dbReference type="KEGG" id="sfc:Spiaf_0038"/>
<dbReference type="PANTHER" id="PTHR43685">
    <property type="entry name" value="GLYCOSYLTRANSFERASE"/>
    <property type="match status" value="1"/>
</dbReference>
<proteinExistence type="predicted"/>
<dbReference type="eggNOG" id="COG1216">
    <property type="taxonomic scope" value="Bacteria"/>
</dbReference>
<dbReference type="PANTHER" id="PTHR43685:SF2">
    <property type="entry name" value="GLYCOSYLTRANSFERASE 2-LIKE DOMAIN-CONTAINING PROTEIN"/>
    <property type="match status" value="1"/>
</dbReference>
<dbReference type="InterPro" id="IPR050834">
    <property type="entry name" value="Glycosyltransf_2"/>
</dbReference>
<dbReference type="InterPro" id="IPR001173">
    <property type="entry name" value="Glyco_trans_2-like"/>
</dbReference>
<feature type="transmembrane region" description="Helical" evidence="1">
    <location>
        <begin position="287"/>
        <end position="309"/>
    </location>
</feature>
<dbReference type="PATRIC" id="fig|889378.3.peg.41"/>
<protein>
    <submittedName>
        <fullName evidence="3">Glycosyl transferase</fullName>
    </submittedName>
</protein>
<sequence>MKSYSFSVVIPLYNKAPYICRAIDSVLRQTLKPVEIIVIDDCSTDGGPDKVAAYADTRIRIVNRDVPGPGGYAARNLGVLQATGEWIAFLDADDEWHPGHLEHMSMLLKKYPKARVASSARSFDLGDGKQRHDAFTKYFGNRDAFLTVRDYLGAAAKGYNAMGTNSVCIQRVFAQEFPLFPDGRTRRGGDRYAWVHAVAKAGGLAWSPHIASISYRNTENMVSRTELPSLTLYKEMVFELQDHLAHYELSALKKYVNRLQRGGLIEYKVRKAPCGSYSQHFLWKDDVVFSLFWTCVLRIPGLGALLIYLKQRRH</sequence>
<keyword evidence="1" id="KW-0812">Transmembrane</keyword>
<keyword evidence="1" id="KW-0472">Membrane</keyword>
<feature type="domain" description="Glycosyltransferase 2-like" evidence="2">
    <location>
        <begin position="7"/>
        <end position="139"/>
    </location>
</feature>
<evidence type="ECO:0000313" key="3">
    <source>
        <dbReference type="EMBL" id="AFG36147.1"/>
    </source>
</evidence>
<dbReference type="RefSeq" id="WP_014454145.1">
    <property type="nucleotide sequence ID" value="NC_017098.1"/>
</dbReference>
<dbReference type="GO" id="GO:0016740">
    <property type="term" value="F:transferase activity"/>
    <property type="evidence" value="ECO:0007669"/>
    <property type="project" value="UniProtKB-KW"/>
</dbReference>
<dbReference type="STRING" id="889378.Spiaf_0038"/>
<dbReference type="InterPro" id="IPR029044">
    <property type="entry name" value="Nucleotide-diphossugar_trans"/>
</dbReference>
<accession>H9UF54</accession>
<evidence type="ECO:0000256" key="1">
    <source>
        <dbReference type="SAM" id="Phobius"/>
    </source>
</evidence>
<keyword evidence="4" id="KW-1185">Reference proteome</keyword>
<name>H9UF54_SPIAZ</name>
<reference evidence="4" key="1">
    <citation type="journal article" date="2013" name="Stand. Genomic Sci.">
        <title>Complete genome sequence of the halophilic bacterium Spirochaeta africana type strain (Z-7692(T)) from the alkaline Lake Magadi in the East African Rift.</title>
        <authorList>
            <person name="Liolos K."/>
            <person name="Abt B."/>
            <person name="Scheuner C."/>
            <person name="Teshima H."/>
            <person name="Held B."/>
            <person name="Lapidus A."/>
            <person name="Nolan M."/>
            <person name="Lucas S."/>
            <person name="Deshpande S."/>
            <person name="Cheng J.F."/>
            <person name="Tapia R."/>
            <person name="Goodwin L.A."/>
            <person name="Pitluck S."/>
            <person name="Pagani I."/>
            <person name="Ivanova N."/>
            <person name="Mavromatis K."/>
            <person name="Mikhailova N."/>
            <person name="Huntemann M."/>
            <person name="Pati A."/>
            <person name="Chen A."/>
            <person name="Palaniappan K."/>
            <person name="Land M."/>
            <person name="Rohde M."/>
            <person name="Tindall B.J."/>
            <person name="Detter J.C."/>
            <person name="Goker M."/>
            <person name="Bristow J."/>
            <person name="Eisen J.A."/>
            <person name="Markowitz V."/>
            <person name="Hugenholtz P."/>
            <person name="Woyke T."/>
            <person name="Klenk H.P."/>
            <person name="Kyrpides N.C."/>
        </authorList>
    </citation>
    <scope>NUCLEOTIDE SEQUENCE</scope>
    <source>
        <strain evidence="4">ATCC 700263 / DSM 8902 / Z-7692</strain>
    </source>
</reference>
<dbReference type="AlphaFoldDB" id="H9UF54"/>
<keyword evidence="3" id="KW-0808">Transferase</keyword>
<evidence type="ECO:0000313" key="4">
    <source>
        <dbReference type="Proteomes" id="UP000007383"/>
    </source>
</evidence>